<feature type="chain" id="PRO_5043049592" description="LPXTG-domain-containing protein" evidence="3">
    <location>
        <begin position="17"/>
        <end position="555"/>
    </location>
</feature>
<feature type="compositionally biased region" description="Low complexity" evidence="1">
    <location>
        <begin position="486"/>
        <end position="498"/>
    </location>
</feature>
<feature type="region of interest" description="Disordered" evidence="1">
    <location>
        <begin position="300"/>
        <end position="327"/>
    </location>
</feature>
<feature type="transmembrane region" description="Helical" evidence="2">
    <location>
        <begin position="228"/>
        <end position="250"/>
    </location>
</feature>
<evidence type="ECO:0000313" key="5">
    <source>
        <dbReference type="Proteomes" id="UP001303160"/>
    </source>
</evidence>
<evidence type="ECO:0000256" key="2">
    <source>
        <dbReference type="SAM" id="Phobius"/>
    </source>
</evidence>
<keyword evidence="5" id="KW-1185">Reference proteome</keyword>
<sequence length="555" mass="58964">MLLLPVVLLIPQLVSALQVTPNSPCASKCLDSNDLDTSDPNSSNTRNADIVCEDSKYSSAKGTKWQTCMSCLETSTFSQGGESDTMWFLYNLRYAAAYCVFGYPNGTSIGLDVCTTTKACGPLRDGVQDGLLDQRNMTAYSYCKAGGGGAGDLSNYEGCVSCVAPHGSANYLSNYFRAMEAGCAQQPAPGVPLGLNETVFSHNRITLVDPLARKDEGDSAPAIGTTTIIGIVAGVVVLLLVAGGFAFVCLRKRRNKTRRASAQADFYSNFGIGGHGHGHRPKSSISFQCQTHMMSPRFWPGAAEEGVSPATEQSPTDTQAQRSSIYKPPMGGIDAISSYPTKANRYSQQPQLQQQDDFIATAHTGPHKMGMPLHQITTTLPPASPPQVYTATSEKVYYSPSDFKSPLSADSIRSTAALLPAIKPYVPAEYGVVGQAQPYPQAQVPSPAPTVTSFGQSPTSAVSAPGTGMTPLLRGNPWSAALAAEQQQQQQKPQRPIIDVPPPPKRKGNPRESVMGVGLGINAAAMPRRKGTPTPTGSPVESVEIKTAFKAPPRR</sequence>
<name>A0AAN6XLZ7_9PEZI</name>
<dbReference type="AlphaFoldDB" id="A0AAN6XLZ7"/>
<feature type="signal peptide" evidence="3">
    <location>
        <begin position="1"/>
        <end position="16"/>
    </location>
</feature>
<keyword evidence="2" id="KW-0472">Membrane</keyword>
<organism evidence="4 5">
    <name type="scientific">Triangularia verruculosa</name>
    <dbReference type="NCBI Taxonomy" id="2587418"/>
    <lineage>
        <taxon>Eukaryota</taxon>
        <taxon>Fungi</taxon>
        <taxon>Dikarya</taxon>
        <taxon>Ascomycota</taxon>
        <taxon>Pezizomycotina</taxon>
        <taxon>Sordariomycetes</taxon>
        <taxon>Sordariomycetidae</taxon>
        <taxon>Sordariales</taxon>
        <taxon>Podosporaceae</taxon>
        <taxon>Triangularia</taxon>
    </lineage>
</organism>
<comment type="caution">
    <text evidence="4">The sequence shown here is derived from an EMBL/GenBank/DDBJ whole genome shotgun (WGS) entry which is preliminary data.</text>
</comment>
<accession>A0AAN6XLZ7</accession>
<gene>
    <name evidence="4" type="ORF">QBC40DRAFT_26675</name>
</gene>
<dbReference type="Proteomes" id="UP001303160">
    <property type="component" value="Unassembled WGS sequence"/>
</dbReference>
<feature type="region of interest" description="Disordered" evidence="1">
    <location>
        <begin position="441"/>
        <end position="555"/>
    </location>
</feature>
<keyword evidence="2" id="KW-1133">Transmembrane helix</keyword>
<reference evidence="4" key="2">
    <citation type="submission" date="2023-05" db="EMBL/GenBank/DDBJ databases">
        <authorList>
            <consortium name="Lawrence Berkeley National Laboratory"/>
            <person name="Steindorff A."/>
            <person name="Hensen N."/>
            <person name="Bonometti L."/>
            <person name="Westerberg I."/>
            <person name="Brannstrom I.O."/>
            <person name="Guillou S."/>
            <person name="Cros-Aarteil S."/>
            <person name="Calhoun S."/>
            <person name="Haridas S."/>
            <person name="Kuo A."/>
            <person name="Mondo S."/>
            <person name="Pangilinan J."/>
            <person name="Riley R."/>
            <person name="Labutti K."/>
            <person name="Andreopoulos B."/>
            <person name="Lipzen A."/>
            <person name="Chen C."/>
            <person name="Yanf M."/>
            <person name="Daum C."/>
            <person name="Ng V."/>
            <person name="Clum A."/>
            <person name="Ohm R."/>
            <person name="Martin F."/>
            <person name="Silar P."/>
            <person name="Natvig D."/>
            <person name="Lalanne C."/>
            <person name="Gautier V."/>
            <person name="Ament-Velasquez S.L."/>
            <person name="Kruys A."/>
            <person name="Hutchinson M.I."/>
            <person name="Powell A.J."/>
            <person name="Barry K."/>
            <person name="Miller A.N."/>
            <person name="Grigoriev I.V."/>
            <person name="Debuchy R."/>
            <person name="Gladieux P."/>
            <person name="Thoren M.H."/>
            <person name="Johannesson H."/>
        </authorList>
    </citation>
    <scope>NUCLEOTIDE SEQUENCE</scope>
    <source>
        <strain evidence="4">CBS 315.58</strain>
    </source>
</reference>
<evidence type="ECO:0000256" key="1">
    <source>
        <dbReference type="SAM" id="MobiDB-lite"/>
    </source>
</evidence>
<evidence type="ECO:0008006" key="6">
    <source>
        <dbReference type="Google" id="ProtNLM"/>
    </source>
</evidence>
<reference evidence="4" key="1">
    <citation type="journal article" date="2023" name="Mol. Phylogenet. Evol.">
        <title>Genome-scale phylogeny and comparative genomics of the fungal order Sordariales.</title>
        <authorList>
            <person name="Hensen N."/>
            <person name="Bonometti L."/>
            <person name="Westerberg I."/>
            <person name="Brannstrom I.O."/>
            <person name="Guillou S."/>
            <person name="Cros-Aarteil S."/>
            <person name="Calhoun S."/>
            <person name="Haridas S."/>
            <person name="Kuo A."/>
            <person name="Mondo S."/>
            <person name="Pangilinan J."/>
            <person name="Riley R."/>
            <person name="LaButti K."/>
            <person name="Andreopoulos B."/>
            <person name="Lipzen A."/>
            <person name="Chen C."/>
            <person name="Yan M."/>
            <person name="Daum C."/>
            <person name="Ng V."/>
            <person name="Clum A."/>
            <person name="Steindorff A."/>
            <person name="Ohm R.A."/>
            <person name="Martin F."/>
            <person name="Silar P."/>
            <person name="Natvig D.O."/>
            <person name="Lalanne C."/>
            <person name="Gautier V."/>
            <person name="Ament-Velasquez S.L."/>
            <person name="Kruys A."/>
            <person name="Hutchinson M.I."/>
            <person name="Powell A.J."/>
            <person name="Barry K."/>
            <person name="Miller A.N."/>
            <person name="Grigoriev I.V."/>
            <person name="Debuchy R."/>
            <person name="Gladieux P."/>
            <person name="Hiltunen Thoren M."/>
            <person name="Johannesson H."/>
        </authorList>
    </citation>
    <scope>NUCLEOTIDE SEQUENCE</scope>
    <source>
        <strain evidence="4">CBS 315.58</strain>
    </source>
</reference>
<keyword evidence="2" id="KW-0812">Transmembrane</keyword>
<evidence type="ECO:0000313" key="4">
    <source>
        <dbReference type="EMBL" id="KAK4203253.1"/>
    </source>
</evidence>
<evidence type="ECO:0000256" key="3">
    <source>
        <dbReference type="SAM" id="SignalP"/>
    </source>
</evidence>
<dbReference type="EMBL" id="MU863890">
    <property type="protein sequence ID" value="KAK4203253.1"/>
    <property type="molecule type" value="Genomic_DNA"/>
</dbReference>
<protein>
    <recommendedName>
        <fullName evidence="6">LPXTG-domain-containing protein</fullName>
    </recommendedName>
</protein>
<feature type="compositionally biased region" description="Polar residues" evidence="1">
    <location>
        <begin position="310"/>
        <end position="324"/>
    </location>
</feature>
<feature type="compositionally biased region" description="Polar residues" evidence="1">
    <location>
        <begin position="441"/>
        <end position="462"/>
    </location>
</feature>
<proteinExistence type="predicted"/>
<keyword evidence="3" id="KW-0732">Signal</keyword>